<dbReference type="KEGG" id="nau:109223885"/>
<dbReference type="AlphaFoldDB" id="A0A1J6J2C5"/>
<protein>
    <submittedName>
        <fullName evidence="2">Uncharacterized protein</fullName>
    </submittedName>
</protein>
<dbReference type="PANTHER" id="PTHR33641:SF16">
    <property type="entry name" value="AVR9_CF-9 RAPIDLY ELICITED PROTEIN"/>
    <property type="match status" value="1"/>
</dbReference>
<accession>A0A1J6J2C5</accession>
<gene>
    <name evidence="2" type="ORF">A4A49_37763</name>
</gene>
<comment type="caution">
    <text evidence="2">The sequence shown here is derived from an EMBL/GenBank/DDBJ whole genome shotgun (WGS) entry which is preliminary data.</text>
</comment>
<feature type="compositionally biased region" description="Low complexity" evidence="1">
    <location>
        <begin position="48"/>
        <end position="59"/>
    </location>
</feature>
<organism evidence="2 3">
    <name type="scientific">Nicotiana attenuata</name>
    <name type="common">Coyote tobacco</name>
    <dbReference type="NCBI Taxonomy" id="49451"/>
    <lineage>
        <taxon>Eukaryota</taxon>
        <taxon>Viridiplantae</taxon>
        <taxon>Streptophyta</taxon>
        <taxon>Embryophyta</taxon>
        <taxon>Tracheophyta</taxon>
        <taxon>Spermatophyta</taxon>
        <taxon>Magnoliopsida</taxon>
        <taxon>eudicotyledons</taxon>
        <taxon>Gunneridae</taxon>
        <taxon>Pentapetalae</taxon>
        <taxon>asterids</taxon>
        <taxon>lamiids</taxon>
        <taxon>Solanales</taxon>
        <taxon>Solanaceae</taxon>
        <taxon>Nicotianoideae</taxon>
        <taxon>Nicotianeae</taxon>
        <taxon>Nicotiana</taxon>
    </lineage>
</organism>
<dbReference type="Proteomes" id="UP000187609">
    <property type="component" value="Unassembled WGS sequence"/>
</dbReference>
<feature type="compositionally biased region" description="Low complexity" evidence="1">
    <location>
        <begin position="68"/>
        <end position="78"/>
    </location>
</feature>
<evidence type="ECO:0000313" key="2">
    <source>
        <dbReference type="EMBL" id="OIT05107.1"/>
    </source>
</evidence>
<name>A0A1J6J2C5_NICAT</name>
<feature type="region of interest" description="Disordered" evidence="1">
    <location>
        <begin position="27"/>
        <end position="80"/>
    </location>
</feature>
<reference evidence="2" key="1">
    <citation type="submission" date="2016-11" db="EMBL/GenBank/DDBJ databases">
        <title>The genome of Nicotiana attenuata.</title>
        <authorList>
            <person name="Xu S."/>
            <person name="Brockmoeller T."/>
            <person name="Gaquerel E."/>
            <person name="Navarro A."/>
            <person name="Kuhl H."/>
            <person name="Gase K."/>
            <person name="Ling Z."/>
            <person name="Zhou W."/>
            <person name="Kreitzer C."/>
            <person name="Stanke M."/>
            <person name="Tang H."/>
            <person name="Lyons E."/>
            <person name="Pandey P."/>
            <person name="Pandey S.P."/>
            <person name="Timmermann B."/>
            <person name="Baldwin I.T."/>
        </authorList>
    </citation>
    <scope>NUCLEOTIDE SEQUENCE [LARGE SCALE GENOMIC DNA]</scope>
    <source>
        <strain evidence="2">UT</strain>
    </source>
</reference>
<sequence length="99" mass="10662">MMMSIFSSFDALSAEVFGQKVTPFWAPTTETKQQQKGVGPLVSDHKTGGVSPPSPSSTGGEKKAGEASPPSSSCQQQQKRQRFALELDGIHCFETIIPY</sequence>
<proteinExistence type="predicted"/>
<evidence type="ECO:0000256" key="1">
    <source>
        <dbReference type="SAM" id="MobiDB-lite"/>
    </source>
</evidence>
<dbReference type="EMBL" id="MJEQ01037185">
    <property type="protein sequence ID" value="OIT05107.1"/>
    <property type="molecule type" value="Genomic_DNA"/>
</dbReference>
<dbReference type="Gramene" id="OIT05107">
    <property type="protein sequence ID" value="OIT05107"/>
    <property type="gene ID" value="A4A49_37763"/>
</dbReference>
<evidence type="ECO:0000313" key="3">
    <source>
        <dbReference type="Proteomes" id="UP000187609"/>
    </source>
</evidence>
<dbReference type="OrthoDB" id="751010at2759"/>
<keyword evidence="3" id="KW-1185">Reference proteome</keyword>
<dbReference type="PANTHER" id="PTHR33641">
    <property type="entry name" value="OS06G0133500 PROTEIN"/>
    <property type="match status" value="1"/>
</dbReference>
<dbReference type="OMA" id="NAVCAES"/>